<keyword evidence="2" id="KW-1185">Reference proteome</keyword>
<dbReference type="PANTHER" id="PTHR34894">
    <property type="entry name" value="SAM-DEPENDENT METHYLTRANSFERASE RSMI, CONSERVED SITE"/>
    <property type="match status" value="1"/>
</dbReference>
<dbReference type="OrthoDB" id="300037at2759"/>
<proteinExistence type="predicted"/>
<accession>G0QND8</accession>
<evidence type="ECO:0008006" key="3">
    <source>
        <dbReference type="Google" id="ProtNLM"/>
    </source>
</evidence>
<dbReference type="AlphaFoldDB" id="G0QND8"/>
<evidence type="ECO:0000313" key="2">
    <source>
        <dbReference type="Proteomes" id="UP000008983"/>
    </source>
</evidence>
<protein>
    <recommendedName>
        <fullName evidence="3">EF-hand domain-containing protein</fullName>
    </recommendedName>
</protein>
<organism evidence="1 2">
    <name type="scientific">Ichthyophthirius multifiliis</name>
    <name type="common">White spot disease agent</name>
    <name type="synonym">Ich</name>
    <dbReference type="NCBI Taxonomy" id="5932"/>
    <lineage>
        <taxon>Eukaryota</taxon>
        <taxon>Sar</taxon>
        <taxon>Alveolata</taxon>
        <taxon>Ciliophora</taxon>
        <taxon>Intramacronucleata</taxon>
        <taxon>Oligohymenophorea</taxon>
        <taxon>Hymenostomatida</taxon>
        <taxon>Ophryoglenina</taxon>
        <taxon>Ichthyophthirius</taxon>
    </lineage>
</organism>
<dbReference type="InParanoid" id="G0QND8"/>
<dbReference type="PANTHER" id="PTHR34894:SF5">
    <property type="entry name" value="EF-HAND DOMAIN-CONTAINING PROTEIN"/>
    <property type="match status" value="1"/>
</dbReference>
<dbReference type="PROSITE" id="PS00018">
    <property type="entry name" value="EF_HAND_1"/>
    <property type="match status" value="1"/>
</dbReference>
<dbReference type="STRING" id="857967.G0QND8"/>
<dbReference type="GeneID" id="14909437"/>
<dbReference type="InterPro" id="IPR018247">
    <property type="entry name" value="EF_Hand_1_Ca_BS"/>
</dbReference>
<sequence length="320" mass="38195">MYAIKKIADQKFLILVLSTKKYRSIFRVNMFAKFLQLYDQQQNYNLEQLNKYIDVLDFILNVSNAGTHYTAFENEQRLLVPYIKAIHYVSQFGDSRMKADESQELKKDFEQMKFLDNNKVLVIDFDSFMYRLLITYSILVNRAKQYVINAFNACDLDGNRKCNFQEWSLLNRHIEPEKFDDFQLFQIFEDNADIFDEGEKNFSFDKFAIVSLEYELFTDEAQDKYLGIQNQLQVRIIFEKILANWTTNKMEEIRDRINAISNFEEKDDWINILEVLNEKFNQNSGVTNVQSLKPLVIAYNILDKETMMLYQDFMDNQLKE</sequence>
<dbReference type="EMBL" id="GL983480">
    <property type="protein sequence ID" value="EGR33271.1"/>
    <property type="molecule type" value="Genomic_DNA"/>
</dbReference>
<gene>
    <name evidence="1" type="ORF">IMG5_057360</name>
</gene>
<dbReference type="Proteomes" id="UP000008983">
    <property type="component" value="Unassembled WGS sequence"/>
</dbReference>
<name>G0QND8_ICHMU</name>
<evidence type="ECO:0000313" key="1">
    <source>
        <dbReference type="EMBL" id="EGR33271.1"/>
    </source>
</evidence>
<reference evidence="1 2" key="1">
    <citation type="submission" date="2011-07" db="EMBL/GenBank/DDBJ databases">
        <authorList>
            <person name="Coyne R."/>
            <person name="Brami D."/>
            <person name="Johnson J."/>
            <person name="Hostetler J."/>
            <person name="Hannick L."/>
            <person name="Clark T."/>
            <person name="Cassidy-Hanley D."/>
            <person name="Inman J."/>
        </authorList>
    </citation>
    <scope>NUCLEOTIDE SEQUENCE [LARGE SCALE GENOMIC DNA]</scope>
    <source>
        <strain evidence="1 2">G5</strain>
    </source>
</reference>
<dbReference type="RefSeq" id="XP_004037257.1">
    <property type="nucleotide sequence ID" value="XM_004037209.1"/>
</dbReference>
<dbReference type="eggNOG" id="ENOG502SHRR">
    <property type="taxonomic scope" value="Eukaryota"/>
</dbReference>